<feature type="domain" description="Alpha-L-rhamnosidase concanavalin-like" evidence="5">
    <location>
        <begin position="384"/>
        <end position="476"/>
    </location>
</feature>
<feature type="chain" id="PRO_5021352740" description="alpha-L-rhamnosidase" evidence="4">
    <location>
        <begin position="20"/>
        <end position="918"/>
    </location>
</feature>
<feature type="signal peptide" evidence="4">
    <location>
        <begin position="1"/>
        <end position="19"/>
    </location>
</feature>
<sequence>MKRFLILLCSVAFAVASHALEVTRMTVEMSENPLALEVSAPRFGWQLTGAAGAEQSAYRIELFRDDGKKQRRVWDSGRVRSSQSQLVRYHGPELIPADRYFWRVKVWDENGKESLWSPRSEFRIAPDAAFLSGSWIGAVDYDKAALPDGRNYPYTEWKKPEVKAKWEKVDSMANRSILLRREFELPRRISDATVYVCGLGHYELSVNGRKVGDGEFTPLWSDYEHTVYYNTYDVTSLVKKGENAIGVLLGNGFYNVVRGDRYSKLQIGFGPETLWLKMLVRYTDGSSEVISTDAAWKYDLSPITFHSMYGGEDYDARLEQYGWNLPGFDDHRWKNVVEQRAPKGRLTSQLAPPVKIMEHFGVRSSHKLTAEEVEKASVSTKRVVDPSAIMLDMGQNLAGFPEISVKGRAGQKVTMVVAESMTAENAANQKQTGRQHIYTYTLKGDGVETWHPRFSYYGFRYIQLEGAVLAGEPNPDKLPVVEDIRSCFIYNSAPEVSEFDCSSPVLTAAHRLIRNAERSNMQSVFTDCPHREKLGWLEQVHLNGPSLLFNYDLTAYLPKVIHDISDSQRADGMVPSIAPQYIIFQGPGMDAFAESPEWGATLLVAPWMYYETYGDDSLIRDYYPQMKAYVDYLGTRADGNLIDFGLGDWYDYGDFRAGFSRNTPVGLVASAHYYMDLGYIAKAARLVGNDADAVKYSRLAGEVREAFNRKYFNASTCDYGTGSQTSNALPLFLDMVPEGTRDAVLANLIGDIREHGDRLTTGDVGNRYLFRTLADNGLDSLMYRMHNHYEAPGYGFQLKFGATTLTEQWDPRQGSSWNHFMMGQIDEWLFRSLVGIQSDPERPGMQHMIIRPSVVGDLSHVRGKTRTLYGDVTVEWSRASDGKITCEVAIPANTTADLYLPGDISPRKISSGHHIIKN</sequence>
<dbReference type="PANTHER" id="PTHR33307">
    <property type="entry name" value="ALPHA-RHAMNOSIDASE (EUROFUNG)"/>
    <property type="match status" value="1"/>
</dbReference>
<dbReference type="InterPro" id="IPR012341">
    <property type="entry name" value="6hp_glycosidase-like_sf"/>
</dbReference>
<proteinExistence type="predicted"/>
<dbReference type="InterPro" id="IPR013737">
    <property type="entry name" value="Bac_rhamnosid_N"/>
</dbReference>
<dbReference type="Proteomes" id="UP000297635">
    <property type="component" value="Unassembled WGS sequence"/>
</dbReference>
<dbReference type="PANTHER" id="PTHR33307:SF11">
    <property type="entry name" value="ALPHA-L-RHAMNOSIDASE"/>
    <property type="match status" value="1"/>
</dbReference>
<dbReference type="InterPro" id="IPR013783">
    <property type="entry name" value="Ig-like_fold"/>
</dbReference>
<protein>
    <recommendedName>
        <fullName evidence="2">alpha-L-rhamnosidase</fullName>
        <ecNumber evidence="2">3.2.1.40</ecNumber>
    </recommendedName>
</protein>
<dbReference type="PIRSF" id="PIRSF010631">
    <property type="entry name" value="A-rhamnsds"/>
    <property type="match status" value="1"/>
</dbReference>
<dbReference type="InterPro" id="IPR008902">
    <property type="entry name" value="Rhamnosid_concanavalin"/>
</dbReference>
<gene>
    <name evidence="9" type="ORF">EZ315_07945</name>
</gene>
<evidence type="ECO:0000313" key="9">
    <source>
        <dbReference type="EMBL" id="TGG40600.1"/>
    </source>
</evidence>
<dbReference type="Gene3D" id="1.50.10.10">
    <property type="match status" value="1"/>
</dbReference>
<evidence type="ECO:0000256" key="4">
    <source>
        <dbReference type="SAM" id="SignalP"/>
    </source>
</evidence>
<name>A0A4Z0VBC6_9BACT</name>
<dbReference type="InterPro" id="IPR035398">
    <property type="entry name" value="Bac_rhamnosid_C"/>
</dbReference>
<dbReference type="SUPFAM" id="SSF48208">
    <property type="entry name" value="Six-hairpin glycosidases"/>
    <property type="match status" value="1"/>
</dbReference>
<dbReference type="Gene3D" id="2.60.120.260">
    <property type="entry name" value="Galactose-binding domain-like"/>
    <property type="match status" value="2"/>
</dbReference>
<dbReference type="GO" id="GO:0005975">
    <property type="term" value="P:carbohydrate metabolic process"/>
    <property type="evidence" value="ECO:0007669"/>
    <property type="project" value="InterPro"/>
</dbReference>
<dbReference type="Gene3D" id="2.60.40.10">
    <property type="entry name" value="Immunoglobulins"/>
    <property type="match status" value="1"/>
</dbReference>
<comment type="caution">
    <text evidence="9">The sequence shown here is derived from an EMBL/GenBank/DDBJ whole genome shotgun (WGS) entry which is preliminary data.</text>
</comment>
<keyword evidence="10" id="KW-1185">Reference proteome</keyword>
<dbReference type="AlphaFoldDB" id="A0A4Z0VBC6"/>
<comment type="catalytic activity">
    <reaction evidence="1">
        <text>Hydrolysis of terminal non-reducing alpha-L-rhamnose residues in alpha-L-rhamnosides.</text>
        <dbReference type="EC" id="3.2.1.40"/>
    </reaction>
</comment>
<accession>A0A4Z0VBC6</accession>
<evidence type="ECO:0000256" key="1">
    <source>
        <dbReference type="ARBA" id="ARBA00001445"/>
    </source>
</evidence>
<dbReference type="GeneID" id="82149721"/>
<reference evidence="9 10" key="1">
    <citation type="submission" date="2019-02" db="EMBL/GenBank/DDBJ databases">
        <title>Isolation and identification of novel species under the genus Muribaculum.</title>
        <authorList>
            <person name="Miyake S."/>
            <person name="Ding Y."/>
            <person name="Low A."/>
            <person name="Soh M."/>
            <person name="Seedorf H."/>
        </authorList>
    </citation>
    <scope>NUCLEOTIDE SEQUENCE [LARGE SCALE GENOMIC DNA]</scope>
    <source>
        <strain evidence="9 10">TLL-A3</strain>
    </source>
</reference>
<dbReference type="InterPro" id="IPR035396">
    <property type="entry name" value="Bac_rhamnosid6H"/>
</dbReference>
<keyword evidence="3 9" id="KW-0378">Hydrolase</keyword>
<dbReference type="Pfam" id="PF05592">
    <property type="entry name" value="Bac_rhamnosid"/>
    <property type="match status" value="1"/>
</dbReference>
<feature type="domain" description="Bacterial alpha-L-rhamnosidase N-terminal" evidence="6">
    <location>
        <begin position="188"/>
        <end position="358"/>
    </location>
</feature>
<dbReference type="EMBL" id="SJSA01000001">
    <property type="protein sequence ID" value="TGG40600.1"/>
    <property type="molecule type" value="Genomic_DNA"/>
</dbReference>
<evidence type="ECO:0000259" key="8">
    <source>
        <dbReference type="Pfam" id="PF17390"/>
    </source>
</evidence>
<dbReference type="Pfam" id="PF08531">
    <property type="entry name" value="Bac_rhamnosid_N"/>
    <property type="match status" value="1"/>
</dbReference>
<feature type="domain" description="Alpha-L-rhamnosidase six-hairpin glycosidase" evidence="7">
    <location>
        <begin position="495"/>
        <end position="832"/>
    </location>
</feature>
<dbReference type="InterPro" id="IPR008928">
    <property type="entry name" value="6-hairpin_glycosidase_sf"/>
</dbReference>
<dbReference type="RefSeq" id="WP_135471597.1">
    <property type="nucleotide sequence ID" value="NZ_CASJDB010000001.1"/>
</dbReference>
<evidence type="ECO:0000256" key="3">
    <source>
        <dbReference type="ARBA" id="ARBA00022801"/>
    </source>
</evidence>
<dbReference type="Gene3D" id="2.60.420.10">
    <property type="entry name" value="Maltose phosphorylase, domain 3"/>
    <property type="match status" value="1"/>
</dbReference>
<dbReference type="Pfam" id="PF17390">
    <property type="entry name" value="Bac_rhamnosid_C"/>
    <property type="match status" value="1"/>
</dbReference>
<dbReference type="GO" id="GO:0030596">
    <property type="term" value="F:alpha-L-rhamnosidase activity"/>
    <property type="evidence" value="ECO:0007669"/>
    <property type="project" value="UniProtKB-EC"/>
</dbReference>
<dbReference type="Pfam" id="PF25788">
    <property type="entry name" value="Ig_Rha78A_N"/>
    <property type="match status" value="1"/>
</dbReference>
<dbReference type="EC" id="3.2.1.40" evidence="2"/>
<feature type="domain" description="Alpha-L-rhamnosidase C-terminal" evidence="8">
    <location>
        <begin position="835"/>
        <end position="904"/>
    </location>
</feature>
<evidence type="ECO:0000313" key="10">
    <source>
        <dbReference type="Proteomes" id="UP000297635"/>
    </source>
</evidence>
<keyword evidence="4" id="KW-0732">Signal</keyword>
<dbReference type="InterPro" id="IPR016007">
    <property type="entry name" value="Alpha_rhamnosid"/>
</dbReference>
<evidence type="ECO:0000256" key="2">
    <source>
        <dbReference type="ARBA" id="ARBA00012652"/>
    </source>
</evidence>
<evidence type="ECO:0000259" key="5">
    <source>
        <dbReference type="Pfam" id="PF05592"/>
    </source>
</evidence>
<evidence type="ECO:0000259" key="6">
    <source>
        <dbReference type="Pfam" id="PF08531"/>
    </source>
</evidence>
<organism evidence="9 10">
    <name type="scientific">Duncaniella freteri</name>
    <dbReference type="NCBI Taxonomy" id="2530391"/>
    <lineage>
        <taxon>Bacteria</taxon>
        <taxon>Pseudomonadati</taxon>
        <taxon>Bacteroidota</taxon>
        <taxon>Bacteroidia</taxon>
        <taxon>Bacteroidales</taxon>
        <taxon>Muribaculaceae</taxon>
        <taxon>Duncaniella</taxon>
    </lineage>
</organism>
<dbReference type="Pfam" id="PF17389">
    <property type="entry name" value="Bac_rhamnosid6H"/>
    <property type="match status" value="1"/>
</dbReference>
<evidence type="ECO:0000259" key="7">
    <source>
        <dbReference type="Pfam" id="PF17389"/>
    </source>
</evidence>